<dbReference type="Pfam" id="PF13302">
    <property type="entry name" value="Acetyltransf_3"/>
    <property type="match status" value="1"/>
</dbReference>
<dbReference type="PANTHER" id="PTHR43792">
    <property type="entry name" value="GNAT FAMILY, PUTATIVE (AFU_ORTHOLOGUE AFUA_3G00765)-RELATED-RELATED"/>
    <property type="match status" value="1"/>
</dbReference>
<evidence type="ECO:0000313" key="2">
    <source>
        <dbReference type="EMBL" id="MBM6672402.1"/>
    </source>
</evidence>
<proteinExistence type="predicted"/>
<organism evidence="2 3">
    <name type="scientific">Marseilla massiliensis</name>
    <dbReference type="NCBI Taxonomy" id="1841864"/>
    <lineage>
        <taxon>Bacteria</taxon>
        <taxon>Pseudomonadati</taxon>
        <taxon>Bacteroidota</taxon>
        <taxon>Bacteroidia</taxon>
        <taxon>Bacteroidales</taxon>
        <taxon>Prevotellaceae</taxon>
        <taxon>Marseilla</taxon>
    </lineage>
</organism>
<protein>
    <submittedName>
        <fullName evidence="2">GNAT family N-acetyltransferase</fullName>
    </submittedName>
</protein>
<evidence type="ECO:0000259" key="1">
    <source>
        <dbReference type="PROSITE" id="PS51186"/>
    </source>
</evidence>
<accession>A0A939B6C7</accession>
<dbReference type="PROSITE" id="PS51186">
    <property type="entry name" value="GNAT"/>
    <property type="match status" value="2"/>
</dbReference>
<keyword evidence="3" id="KW-1185">Reference proteome</keyword>
<sequence length="344" mass="38668">MDITCRRASLADVEEIKSLFADTIMNVNIADYSPEEAADWASCGERKVGWSELVSQLYFIVATDGDGRIVGFAAMTDDGYLDYMFVHKDCQGCGVASSLLSVVETHARSRGITEVTSDVSVTALPFFRHRGYVVEKEQKARACKLYLTNYKMRKQLETSVCLSTARLVLRRWREDDAVALYKYASHPDVGPIAGWPPHTSVEHSREIIRTVFAAPETYAVVLKETGEPVGSVGIMFADGMHSAAMKAGEAEIGYWIGVPYWGQGLIPEAVDCLLHRCFADLNLSAVWCGYYDGNRQSRRVMEKCGFKFHHTEPEKMSPLGDMRTEHFMRMTRDEWKCRVAVNDK</sequence>
<dbReference type="GO" id="GO:0016747">
    <property type="term" value="F:acyltransferase activity, transferring groups other than amino-acyl groups"/>
    <property type="evidence" value="ECO:0007669"/>
    <property type="project" value="InterPro"/>
</dbReference>
<reference evidence="2" key="2">
    <citation type="journal article" date="2021" name="Sci. Rep.">
        <title>The distribution of antibiotic resistance genes in chicken gut microbiota commensals.</title>
        <authorList>
            <person name="Juricova H."/>
            <person name="Matiasovicova J."/>
            <person name="Kubasova T."/>
            <person name="Cejkova D."/>
            <person name="Rychlik I."/>
        </authorList>
    </citation>
    <scope>NUCLEOTIDE SEQUENCE</scope>
    <source>
        <strain evidence="2">An824</strain>
    </source>
</reference>
<dbReference type="InterPro" id="IPR016181">
    <property type="entry name" value="Acyl_CoA_acyltransferase"/>
</dbReference>
<dbReference type="Proteomes" id="UP000706891">
    <property type="component" value="Unassembled WGS sequence"/>
</dbReference>
<evidence type="ECO:0000313" key="3">
    <source>
        <dbReference type="Proteomes" id="UP000706891"/>
    </source>
</evidence>
<name>A0A939B6C7_9BACT</name>
<reference evidence="2" key="1">
    <citation type="submission" date="2020-08" db="EMBL/GenBank/DDBJ databases">
        <authorList>
            <person name="Cejkova D."/>
            <person name="Kubasova T."/>
            <person name="Jahodarova E."/>
            <person name="Rychlik I."/>
        </authorList>
    </citation>
    <scope>NUCLEOTIDE SEQUENCE</scope>
    <source>
        <strain evidence="2">An824</strain>
    </source>
</reference>
<comment type="caution">
    <text evidence="2">The sequence shown here is derived from an EMBL/GenBank/DDBJ whole genome shotgun (WGS) entry which is preliminary data.</text>
</comment>
<dbReference type="SUPFAM" id="SSF55729">
    <property type="entry name" value="Acyl-CoA N-acyltransferases (Nat)"/>
    <property type="match status" value="2"/>
</dbReference>
<dbReference type="CDD" id="cd04301">
    <property type="entry name" value="NAT_SF"/>
    <property type="match status" value="1"/>
</dbReference>
<gene>
    <name evidence="2" type="ORF">H6A34_00650</name>
</gene>
<dbReference type="InterPro" id="IPR000182">
    <property type="entry name" value="GNAT_dom"/>
</dbReference>
<dbReference type="Pfam" id="PF13673">
    <property type="entry name" value="Acetyltransf_10"/>
    <property type="match status" value="1"/>
</dbReference>
<feature type="domain" description="N-acetyltransferase" evidence="1">
    <location>
        <begin position="167"/>
        <end position="333"/>
    </location>
</feature>
<dbReference type="Gene3D" id="3.40.630.30">
    <property type="match status" value="2"/>
</dbReference>
<dbReference type="InterPro" id="IPR051531">
    <property type="entry name" value="N-acetyltransferase"/>
</dbReference>
<feature type="domain" description="N-acetyltransferase" evidence="1">
    <location>
        <begin position="3"/>
        <end position="157"/>
    </location>
</feature>
<dbReference type="EMBL" id="JACJJG010000001">
    <property type="protein sequence ID" value="MBM6672402.1"/>
    <property type="molecule type" value="Genomic_DNA"/>
</dbReference>
<dbReference type="AlphaFoldDB" id="A0A939B6C7"/>